<organism evidence="1 2">
    <name type="scientific">Peronosclerospora sorghi</name>
    <dbReference type="NCBI Taxonomy" id="230839"/>
    <lineage>
        <taxon>Eukaryota</taxon>
        <taxon>Sar</taxon>
        <taxon>Stramenopiles</taxon>
        <taxon>Oomycota</taxon>
        <taxon>Peronosporomycetes</taxon>
        <taxon>Peronosporales</taxon>
        <taxon>Peronosporaceae</taxon>
        <taxon>Peronosclerospora</taxon>
    </lineage>
</organism>
<protein>
    <submittedName>
        <fullName evidence="1">Uncharacterized protein</fullName>
    </submittedName>
</protein>
<reference evidence="1 2" key="1">
    <citation type="journal article" date="2022" name="bioRxiv">
        <title>The genome of the oomycete Peronosclerospora sorghi, a cosmopolitan pathogen of maize and sorghum, is inflated with dispersed pseudogenes.</title>
        <authorList>
            <person name="Fletcher K."/>
            <person name="Martin F."/>
            <person name="Isakeit T."/>
            <person name="Cavanaugh K."/>
            <person name="Magill C."/>
            <person name="Michelmore R."/>
        </authorList>
    </citation>
    <scope>NUCLEOTIDE SEQUENCE [LARGE SCALE GENOMIC DNA]</scope>
    <source>
        <strain evidence="1">P6</strain>
    </source>
</reference>
<evidence type="ECO:0000313" key="2">
    <source>
        <dbReference type="Proteomes" id="UP001163321"/>
    </source>
</evidence>
<dbReference type="EMBL" id="CM047590">
    <property type="protein sequence ID" value="KAI9919611.1"/>
    <property type="molecule type" value="Genomic_DNA"/>
</dbReference>
<dbReference type="Proteomes" id="UP001163321">
    <property type="component" value="Chromosome 11"/>
</dbReference>
<evidence type="ECO:0000313" key="1">
    <source>
        <dbReference type="EMBL" id="KAI9919611.1"/>
    </source>
</evidence>
<accession>A0ACC0WPD8</accession>
<proteinExistence type="predicted"/>
<comment type="caution">
    <text evidence="1">The sequence shown here is derived from an EMBL/GenBank/DDBJ whole genome shotgun (WGS) entry which is preliminary data.</text>
</comment>
<name>A0ACC0WPD8_9STRA</name>
<keyword evidence="2" id="KW-1185">Reference proteome</keyword>
<sequence>MTRSVLEQAASPSASTDSSPEIRAPRESRAYLEEEESEEDDEEEKAAQETTTRRRSSRRRVPPVDQVSPVPSTSQDDVGHPSVSRYSLRTRQQKPKRFDESMYKDVFPSAHTTYVESTPESVMTSNKKRRRSRSRSRRRHVKRQHRREEEEEEEDEKEDDEKQDQRKEREKVDAFERRARSSRYALRSRETFETSASSNVSETGKERSEHEREEVEENDSPSENEDTRFDAGDDDTPTKATRYYLRQRRPAATNHNSMTTRSRAKRSAVPVLEDTSRRYALRDRSKTHRPDIDEPRNGSLETSVYTEYHKRQAARVLERNRAAGTTRRLFLPDRTLSPSSRRRHRNYRPRDRTRRCHLPSSSSSASSSAFDSDDDSSDGGMRTSSPWRAFKATSSRKTGHSRADITPIEVDGTITWDSVGGLETHIEALKEMVMLPLLYPEFYDKYNVAPPSGVLFYGPPGTGKTLLARALANSCSVRDCNERHGQASTGTKRCRRRVTFYMRKGADCLSKWVGEAERQLRLLFEEARRNEPSIIFFDEIDGLAPVRSAKQDQIHASIVSTLLALMDGMDTRGRVVIIGATNRLDAIDPALRRPGRFDRELAFKLPGVQDRKRLLAIHSKHWQPSLSDAFLTELALQTVGYCGADIKALCAEAALCSLRRVYPQVYASDDKLLIDLNKVQVSRGDFTKAASKMTPASHRAVSSFASPLPRAVKKLLQTQVVNVLRHVARHFPLFPLEKAAVDDDVTRSMDVDERMEEEEEEEEEEDDVSIYTLAHHVDCEVCHGNEGELLGCTACPRSYHRACISDVNDNRPTHWLCPDCRESSPTTVPRARPKSMQALASLHLPRSTGFPRVLITGKAGMGQQYLGPALLHALEGLTHVSLDYPSLLADAHANGPEEALIRRLREAQTCLPSVVYLPQIDLWWQNTSDAMHVTLKMMLTSLQAQRNPPILFLACTSSTSGNHERVPADLRALFGDDPSVARSSLVLKLPAPCANARRAHFEQVFASIATPPVVQKPKRRKGKQLEMLPVAPFAPPRDAKLDISPEEQQKRKERDLHFLRELRIFLSQVLVYCYSQKVYTPFFVPVDAAVVPNYHLIVKEPMDLSTMRDKLNDQEYTCFEQFMDDIQLIVRNANIFNPKRSSTRHIAHAAGTMKDNILSYAYRFRKRQGYDLFAKCRDVTKRLRAYPTMYGDYGQRFLKRTSKTHVRPNELSSGVRASARLRGLKAPGIDGKNASESVSTAKSSRHGDAVKSGTSRELKHSNGVLQVEQWFNDEEETGKTTVAGDQVESRENCGDDERMIKPEEDPEQIVFYEGNQIFVSSRSFRGMNREGGAGVVQSCNKDGTYNVKYILGGSEKGVRGEYIKRYTDDAVMESVKTPRSVATASMNAAAVRLIQDEEKMDETDYFDELLWPILKEEGWQREDKFDIIEASGQESGLAVQRVVFTPGKQPPGESVTLKSVLEALEYVSNDPVLAQKCFGSRFAEKTLTDQVLVGSSSEDETEAIEDVAVCDDEAARKCDDELVAVEPETEAVEDVKETPEFIYDEVRGTRAFLRCGSSSCADACSL</sequence>
<gene>
    <name evidence="1" type="ORF">PsorP6_017365</name>
</gene>